<dbReference type="Proteomes" id="UP001589700">
    <property type="component" value="Unassembled WGS sequence"/>
</dbReference>
<dbReference type="EMBL" id="JBHMDY010000005">
    <property type="protein sequence ID" value="MFB9260284.1"/>
    <property type="molecule type" value="Genomic_DNA"/>
</dbReference>
<feature type="compositionally biased region" description="Polar residues" evidence="1">
    <location>
        <begin position="1"/>
        <end position="15"/>
    </location>
</feature>
<evidence type="ECO:0000256" key="1">
    <source>
        <dbReference type="SAM" id="MobiDB-lite"/>
    </source>
</evidence>
<feature type="transmembrane region" description="Helical" evidence="2">
    <location>
        <begin position="84"/>
        <end position="102"/>
    </location>
</feature>
<protein>
    <submittedName>
        <fullName evidence="3">Uncharacterized protein</fullName>
    </submittedName>
</protein>
<keyword evidence="2" id="KW-0812">Transmembrane</keyword>
<reference evidence="3 4" key="1">
    <citation type="submission" date="2024-09" db="EMBL/GenBank/DDBJ databases">
        <authorList>
            <person name="Sun Q."/>
            <person name="Mori K."/>
        </authorList>
    </citation>
    <scope>NUCLEOTIDE SEQUENCE [LARGE SCALE GENOMIC DNA]</scope>
    <source>
        <strain evidence="3 4">CCM 7659</strain>
    </source>
</reference>
<feature type="transmembrane region" description="Helical" evidence="2">
    <location>
        <begin position="157"/>
        <end position="181"/>
    </location>
</feature>
<feature type="transmembrane region" description="Helical" evidence="2">
    <location>
        <begin position="55"/>
        <end position="78"/>
    </location>
</feature>
<evidence type="ECO:0000313" key="4">
    <source>
        <dbReference type="Proteomes" id="UP001589700"/>
    </source>
</evidence>
<evidence type="ECO:0000256" key="2">
    <source>
        <dbReference type="SAM" id="Phobius"/>
    </source>
</evidence>
<keyword evidence="4" id="KW-1185">Reference proteome</keyword>
<keyword evidence="2" id="KW-1133">Transmembrane helix</keyword>
<keyword evidence="2" id="KW-0472">Membrane</keyword>
<organism evidence="3 4">
    <name type="scientific">Dietzia aerolata</name>
    <dbReference type="NCBI Taxonomy" id="595984"/>
    <lineage>
        <taxon>Bacteria</taxon>
        <taxon>Bacillati</taxon>
        <taxon>Actinomycetota</taxon>
        <taxon>Actinomycetes</taxon>
        <taxon>Mycobacteriales</taxon>
        <taxon>Dietziaceae</taxon>
        <taxon>Dietzia</taxon>
    </lineage>
</organism>
<accession>A0ABV5JR93</accession>
<name>A0ABV5JR93_9ACTN</name>
<dbReference type="RefSeq" id="WP_277815105.1">
    <property type="nucleotide sequence ID" value="NZ_JAALDM010000039.1"/>
</dbReference>
<comment type="caution">
    <text evidence="3">The sequence shown here is derived from an EMBL/GenBank/DDBJ whole genome shotgun (WGS) entry which is preliminary data.</text>
</comment>
<feature type="compositionally biased region" description="Basic and acidic residues" evidence="1">
    <location>
        <begin position="25"/>
        <end position="35"/>
    </location>
</feature>
<feature type="transmembrane region" description="Helical" evidence="2">
    <location>
        <begin position="128"/>
        <end position="151"/>
    </location>
</feature>
<sequence length="188" mass="20392">MNTQHHAMTDANSDARTAPGATADPRTRAERRFERQQVATSESLRSWRTPARRRLLVQLNWASIGVMAAIAVAGYFWFPIVIAWLPMTVVICTVWTMLRVTIDSKDGAPAGYLDEFELSTLLAARSRALSVTTGILFLIAIVLITGSSLQLGDGHRLAYAMGGLAVLSVFVAGVIPASAMVKTMDDEV</sequence>
<evidence type="ECO:0000313" key="3">
    <source>
        <dbReference type="EMBL" id="MFB9260284.1"/>
    </source>
</evidence>
<feature type="region of interest" description="Disordered" evidence="1">
    <location>
        <begin position="1"/>
        <end position="35"/>
    </location>
</feature>
<proteinExistence type="predicted"/>
<gene>
    <name evidence="3" type="ORF">ACFFVD_10770</name>
</gene>